<dbReference type="AlphaFoldDB" id="A0A517M154"/>
<keyword evidence="4" id="KW-1185">Reference proteome</keyword>
<dbReference type="InterPro" id="IPR016162">
    <property type="entry name" value="Ald_DH_N"/>
</dbReference>
<dbReference type="Gene3D" id="3.40.605.10">
    <property type="entry name" value="Aldehyde Dehydrogenase, Chain A, domain 1"/>
    <property type="match status" value="1"/>
</dbReference>
<accession>A0A517M154</accession>
<dbReference type="InterPro" id="IPR016161">
    <property type="entry name" value="Ald_DH/histidinol_DH"/>
</dbReference>
<dbReference type="InterPro" id="IPR016163">
    <property type="entry name" value="Ald_DH_C"/>
</dbReference>
<evidence type="ECO:0000259" key="2">
    <source>
        <dbReference type="Pfam" id="PF00171"/>
    </source>
</evidence>
<dbReference type="EMBL" id="CP036261">
    <property type="protein sequence ID" value="QDS88602.1"/>
    <property type="molecule type" value="Genomic_DNA"/>
</dbReference>
<evidence type="ECO:0000256" key="1">
    <source>
        <dbReference type="ARBA" id="ARBA00023002"/>
    </source>
</evidence>
<dbReference type="Pfam" id="PF00171">
    <property type="entry name" value="Aldedh"/>
    <property type="match status" value="1"/>
</dbReference>
<dbReference type="KEGG" id="ruv:EC9_27930"/>
<evidence type="ECO:0000313" key="4">
    <source>
        <dbReference type="Proteomes" id="UP000319557"/>
    </source>
</evidence>
<protein>
    <submittedName>
        <fullName evidence="3">Aldehyde dehydrogenase family protein</fullName>
    </submittedName>
</protein>
<sequence length="563" mass="62583">MAIDSVSKRQPHDIAALDAAVIELRSGAERLKVLPLLDCCELVDACAAAVVQHADEWIRVSCEAKQIAVDRPVASEEILAGPGTLLRYLRLVAAAFRDLHQTGTRRLPGSLRTNSLGRLCVPILPVGSLYDRLIFQGLQAETWLQPHVDEASMFCDVWQTRRDRPARVAGVLGAGNVSAIPATDALHKIFYEFEAVLLKLNPVNEYLMPVFMKIFQPLIDADLLRIVRGDRELGTAMVQHDGIDTLHLTGSHLTHDAIVWGTDPQQRAQRQRDNSPLVTKTITSELGNVTPWVIVPGEYSRRQLKSQAEHLVASIVANASYNCVATKLIVTSRGWSQREEFLDLVDSLLADVPPRYAYYPGSRERFERAAGFMPSGDEESLPWTLIRDARPDRTPHLFEEESFVCVCAETQLDEAAPDRFLEQAVDFVNDRVFGTLCCTLTLPDAWRKQHRTQLERAIDRLRYGSVCLNQWSGIVYGLMTPAWGGHHSGTLAAPASGLGHVHNTFGLAGIDKTVLFGPLSSSPKPVWFPSHRTADRLGRSLIRFYEKAGPMRLPAIIYHALRG</sequence>
<gene>
    <name evidence="3" type="ORF">EC9_27930</name>
</gene>
<dbReference type="SUPFAM" id="SSF53720">
    <property type="entry name" value="ALDH-like"/>
    <property type="match status" value="1"/>
</dbReference>
<reference evidence="3 4" key="1">
    <citation type="submission" date="2019-02" db="EMBL/GenBank/DDBJ databases">
        <title>Deep-cultivation of Planctomycetes and their phenomic and genomic characterization uncovers novel biology.</title>
        <authorList>
            <person name="Wiegand S."/>
            <person name="Jogler M."/>
            <person name="Boedeker C."/>
            <person name="Pinto D."/>
            <person name="Vollmers J."/>
            <person name="Rivas-Marin E."/>
            <person name="Kohn T."/>
            <person name="Peeters S.H."/>
            <person name="Heuer A."/>
            <person name="Rast P."/>
            <person name="Oberbeckmann S."/>
            <person name="Bunk B."/>
            <person name="Jeske O."/>
            <person name="Meyerdierks A."/>
            <person name="Storesund J.E."/>
            <person name="Kallscheuer N."/>
            <person name="Luecker S."/>
            <person name="Lage O.M."/>
            <person name="Pohl T."/>
            <person name="Merkel B.J."/>
            <person name="Hornburger P."/>
            <person name="Mueller R.-W."/>
            <person name="Bruemmer F."/>
            <person name="Labrenz M."/>
            <person name="Spormann A.M."/>
            <person name="Op den Camp H."/>
            <person name="Overmann J."/>
            <person name="Amann R."/>
            <person name="Jetten M.S.M."/>
            <person name="Mascher T."/>
            <person name="Medema M.H."/>
            <person name="Devos D.P."/>
            <person name="Kaster A.-K."/>
            <person name="Ovreas L."/>
            <person name="Rohde M."/>
            <person name="Galperin M.Y."/>
            <person name="Jogler C."/>
        </authorList>
    </citation>
    <scope>NUCLEOTIDE SEQUENCE [LARGE SCALE GENOMIC DNA]</scope>
    <source>
        <strain evidence="3 4">EC9</strain>
    </source>
</reference>
<dbReference type="InterPro" id="IPR015590">
    <property type="entry name" value="Aldehyde_DH_dom"/>
</dbReference>
<organism evidence="3 4">
    <name type="scientific">Rosistilla ulvae</name>
    <dbReference type="NCBI Taxonomy" id="1930277"/>
    <lineage>
        <taxon>Bacteria</taxon>
        <taxon>Pseudomonadati</taxon>
        <taxon>Planctomycetota</taxon>
        <taxon>Planctomycetia</taxon>
        <taxon>Pirellulales</taxon>
        <taxon>Pirellulaceae</taxon>
        <taxon>Rosistilla</taxon>
    </lineage>
</organism>
<dbReference type="Gene3D" id="3.40.309.10">
    <property type="entry name" value="Aldehyde Dehydrogenase, Chain A, domain 2"/>
    <property type="match status" value="1"/>
</dbReference>
<evidence type="ECO:0000313" key="3">
    <source>
        <dbReference type="EMBL" id="QDS88602.1"/>
    </source>
</evidence>
<dbReference type="Proteomes" id="UP000319557">
    <property type="component" value="Chromosome"/>
</dbReference>
<keyword evidence="1" id="KW-0560">Oxidoreductase</keyword>
<proteinExistence type="predicted"/>
<dbReference type="GO" id="GO:0016620">
    <property type="term" value="F:oxidoreductase activity, acting on the aldehyde or oxo group of donors, NAD or NADP as acceptor"/>
    <property type="evidence" value="ECO:0007669"/>
    <property type="project" value="InterPro"/>
</dbReference>
<feature type="domain" description="Aldehyde dehydrogenase" evidence="2">
    <location>
        <begin position="195"/>
        <end position="334"/>
    </location>
</feature>
<name>A0A517M154_9BACT</name>
<dbReference type="OrthoDB" id="136308at2"/>